<keyword evidence="4" id="KW-1185">Reference proteome</keyword>
<accession>A0ABM9AZI9</accession>
<evidence type="ECO:0000313" key="3">
    <source>
        <dbReference type="EMBL" id="CAH1000257.1"/>
    </source>
</evidence>
<gene>
    <name evidence="3" type="ORF">LEM8419_01406</name>
</gene>
<dbReference type="InterPro" id="IPR027385">
    <property type="entry name" value="Beta-barrel_OMP"/>
</dbReference>
<dbReference type="SUPFAM" id="SSF56935">
    <property type="entry name" value="Porins"/>
    <property type="match status" value="1"/>
</dbReference>
<dbReference type="Proteomes" id="UP000837803">
    <property type="component" value="Unassembled WGS sequence"/>
</dbReference>
<evidence type="ECO:0000259" key="2">
    <source>
        <dbReference type="Pfam" id="PF13505"/>
    </source>
</evidence>
<dbReference type="Gene3D" id="2.40.160.60">
    <property type="entry name" value="Outer membrane protein transport protein (OMPP1/FadL/TodX)"/>
    <property type="match status" value="1"/>
</dbReference>
<reference evidence="3" key="1">
    <citation type="submission" date="2021-12" db="EMBL/GenBank/DDBJ databases">
        <authorList>
            <person name="Rodrigo-Torres L."/>
            <person name="Arahal R. D."/>
            <person name="Lucena T."/>
        </authorList>
    </citation>
    <scope>NUCLEOTIDE SEQUENCE</scope>
    <source>
        <strain evidence="3">CECT 8419</strain>
    </source>
</reference>
<feature type="domain" description="Outer membrane protein beta-barrel" evidence="2">
    <location>
        <begin position="40"/>
        <end position="169"/>
    </location>
</feature>
<dbReference type="Pfam" id="PF13505">
    <property type="entry name" value="OMP_b-brl"/>
    <property type="match status" value="1"/>
</dbReference>
<dbReference type="EMBL" id="CAKLPZ010000001">
    <property type="protein sequence ID" value="CAH1000257.1"/>
    <property type="molecule type" value="Genomic_DNA"/>
</dbReference>
<protein>
    <recommendedName>
        <fullName evidence="2">Outer membrane protein beta-barrel domain-containing protein</fullName>
    </recommendedName>
</protein>
<evidence type="ECO:0000313" key="4">
    <source>
        <dbReference type="Proteomes" id="UP000837803"/>
    </source>
</evidence>
<organism evidence="3 4">
    <name type="scientific">Neolewinella maritima</name>
    <dbReference type="NCBI Taxonomy" id="1383882"/>
    <lineage>
        <taxon>Bacteria</taxon>
        <taxon>Pseudomonadati</taxon>
        <taxon>Bacteroidota</taxon>
        <taxon>Saprospiria</taxon>
        <taxon>Saprospirales</taxon>
        <taxon>Lewinellaceae</taxon>
        <taxon>Neolewinella</taxon>
    </lineage>
</organism>
<keyword evidence="1" id="KW-0732">Signal</keyword>
<comment type="caution">
    <text evidence="3">The sequence shown here is derived from an EMBL/GenBank/DDBJ whole genome shotgun (WGS) entry which is preliminary data.</text>
</comment>
<sequence>MLVCAGNLLYAQSPGLLPPDVATRALGGAGLTQSGAAALWTNPAGLAGTAQFSGNATVEQRFGLSDLRLAGIALAVPGGFGLRLAHYGYAGYAQTTLVGMYGRSLTNRLDIGLELGGAMLAVPQHEGRSAATAGLGARYRMAENWSVAASYRTFVGEQPYSTYRLGIGYRPGAQLALHAEVSYTGRTSLQFHMGIEYTLAERVVLRIGVDSGRREVSGGIGYLMDGGVELALTTAYHEQLGLTPVAGIIFRPE</sequence>
<proteinExistence type="predicted"/>
<evidence type="ECO:0000256" key="1">
    <source>
        <dbReference type="ARBA" id="ARBA00022729"/>
    </source>
</evidence>
<name>A0ABM9AZI9_9BACT</name>